<feature type="region of interest" description="Disordered" evidence="1">
    <location>
        <begin position="437"/>
        <end position="458"/>
    </location>
</feature>
<dbReference type="RefSeq" id="XP_008075089.1">
    <property type="nucleotide sequence ID" value="XM_008076898.1"/>
</dbReference>
<dbReference type="InParanoid" id="L2GTM7"/>
<feature type="compositionally biased region" description="Basic and acidic residues" evidence="1">
    <location>
        <begin position="539"/>
        <end position="550"/>
    </location>
</feature>
<accession>L2GTM7</accession>
<feature type="compositionally biased region" description="Basic and acidic residues" evidence="1">
    <location>
        <begin position="1042"/>
        <end position="1051"/>
    </location>
</feature>
<feature type="region of interest" description="Disordered" evidence="1">
    <location>
        <begin position="384"/>
        <end position="403"/>
    </location>
</feature>
<dbReference type="GeneID" id="19879944"/>
<feature type="region of interest" description="Disordered" evidence="1">
    <location>
        <begin position="274"/>
        <end position="310"/>
    </location>
</feature>
<proteinExistence type="predicted"/>
<feature type="region of interest" description="Disordered" evidence="1">
    <location>
        <begin position="352"/>
        <end position="379"/>
    </location>
</feature>
<reference evidence="3" key="1">
    <citation type="submission" date="2011-03" db="EMBL/GenBank/DDBJ databases">
        <title>The genome sequence of Vavraia culicis strain floridensis.</title>
        <authorList>
            <consortium name="The Broad Institute Genome Sequencing Platform"/>
            <person name="Cuomo C."/>
            <person name="Becnel J."/>
            <person name="Sanscrainte N."/>
            <person name="Young S.K."/>
            <person name="Zeng Q."/>
            <person name="Gargeya S."/>
            <person name="Fitzgerald M."/>
            <person name="Haas B."/>
            <person name="Abouelleil A."/>
            <person name="Alvarado L."/>
            <person name="Arachchi H.M."/>
            <person name="Berlin A."/>
            <person name="Chapman S.B."/>
            <person name="Gearin G."/>
            <person name="Goldberg J."/>
            <person name="Griggs A."/>
            <person name="Gujja S."/>
            <person name="Hansen M."/>
            <person name="Heiman D."/>
            <person name="Howarth C."/>
            <person name="Larimer J."/>
            <person name="Lui A."/>
            <person name="MacDonald P.J.P."/>
            <person name="McCowen C."/>
            <person name="Montmayeur A."/>
            <person name="Murphy C."/>
            <person name="Neiman D."/>
            <person name="Pearson M."/>
            <person name="Priest M."/>
            <person name="Roberts A."/>
            <person name="Saif S."/>
            <person name="Shea T."/>
            <person name="Sisk P."/>
            <person name="Stolte C."/>
            <person name="Sykes S."/>
            <person name="Wortman J."/>
            <person name="Nusbaum C."/>
            <person name="Birren B."/>
        </authorList>
    </citation>
    <scope>NUCLEOTIDE SEQUENCE [LARGE SCALE GENOMIC DNA]</scope>
    <source>
        <strain evidence="3">floridensis</strain>
    </source>
</reference>
<dbReference type="Proteomes" id="UP000011081">
    <property type="component" value="Unassembled WGS sequence"/>
</dbReference>
<organism evidence="2 3">
    <name type="scientific">Vavraia culicis (isolate floridensis)</name>
    <name type="common">Microsporidian parasite</name>
    <dbReference type="NCBI Taxonomy" id="948595"/>
    <lineage>
        <taxon>Eukaryota</taxon>
        <taxon>Fungi</taxon>
        <taxon>Fungi incertae sedis</taxon>
        <taxon>Microsporidia</taxon>
        <taxon>Pleistophoridae</taxon>
        <taxon>Vavraia</taxon>
    </lineage>
</organism>
<dbReference type="EMBL" id="GL877445">
    <property type="protein sequence ID" value="ELA46440.1"/>
    <property type="molecule type" value="Genomic_DNA"/>
</dbReference>
<feature type="compositionally biased region" description="Polar residues" evidence="1">
    <location>
        <begin position="283"/>
        <end position="306"/>
    </location>
</feature>
<feature type="compositionally biased region" description="Polar residues" evidence="1">
    <location>
        <begin position="437"/>
        <end position="448"/>
    </location>
</feature>
<dbReference type="OrthoDB" id="10562537at2759"/>
<gene>
    <name evidence="2" type="ORF">VCUG_02076</name>
</gene>
<feature type="region of interest" description="Disordered" evidence="1">
    <location>
        <begin position="525"/>
        <end position="579"/>
    </location>
</feature>
<name>L2GTM7_VAVCU</name>
<feature type="compositionally biased region" description="Polar residues" evidence="1">
    <location>
        <begin position="1732"/>
        <end position="1748"/>
    </location>
</feature>
<dbReference type="VEuPathDB" id="MicrosporidiaDB:VCUG_02076"/>
<protein>
    <submittedName>
        <fullName evidence="2">Uncharacterized protein</fullName>
    </submittedName>
</protein>
<evidence type="ECO:0000256" key="1">
    <source>
        <dbReference type="SAM" id="MobiDB-lite"/>
    </source>
</evidence>
<feature type="region of interest" description="Disordered" evidence="1">
    <location>
        <begin position="1035"/>
        <end position="1086"/>
    </location>
</feature>
<feature type="compositionally biased region" description="Polar residues" evidence="1">
    <location>
        <begin position="384"/>
        <end position="397"/>
    </location>
</feature>
<feature type="region of interest" description="Disordered" evidence="1">
    <location>
        <begin position="1430"/>
        <end position="1536"/>
    </location>
</feature>
<feature type="region of interest" description="Disordered" evidence="1">
    <location>
        <begin position="1708"/>
        <end position="1803"/>
    </location>
</feature>
<dbReference type="OMA" id="MNESNGM"/>
<feature type="compositionally biased region" description="Basic and acidic residues" evidence="1">
    <location>
        <begin position="1472"/>
        <end position="1491"/>
    </location>
</feature>
<feature type="compositionally biased region" description="Polar residues" evidence="1">
    <location>
        <begin position="1055"/>
        <end position="1077"/>
    </location>
</feature>
<evidence type="ECO:0000313" key="3">
    <source>
        <dbReference type="Proteomes" id="UP000011081"/>
    </source>
</evidence>
<feature type="compositionally biased region" description="Basic and acidic residues" evidence="1">
    <location>
        <begin position="559"/>
        <end position="568"/>
    </location>
</feature>
<evidence type="ECO:0000313" key="2">
    <source>
        <dbReference type="EMBL" id="ELA46440.1"/>
    </source>
</evidence>
<keyword evidence="3" id="KW-1185">Reference proteome</keyword>
<dbReference type="HOGENOM" id="CLU_240170_0_0_1"/>
<feature type="compositionally biased region" description="Polar residues" evidence="1">
    <location>
        <begin position="1782"/>
        <end position="1792"/>
    </location>
</feature>
<sequence length="1930" mass="211556">MISIEDRKSVKIKLYNVLSRSPCFSEHEKSEMLRLCGAVEEECFSTSDSVEGYLKCINERISMYARSGGRMAGMNESNGMHANERRAGMNESNGMHANERRAGMNESNGMHANERRAGMNESNGMHTKGTHLSPSTYQSKTAQFSSRYHDAFNTVNANSNQKVTGRINGHYPSTAINGALYGTNTHRSLNVPYNYAHPSFDHAAPNQIAPNTDTGKRAEVNTNYTHKLNGMDFGPRSQGEDKYAEKHRYEGGIAVGGASGLYNASSRINYHSYGHAKQERSSSVHGTNNGSEKYGNRNNGPDSQSGDNRDVEQYSVYSDRIRSGAEIHSYGTSSRSNDKNGFAEKMLGTKSKGYQNHSKEHKNTESLKNNALFGPNGLGGTRGQCATVSSYDSTSRGSGPKGFSGSIGRNSFVSKPYAVHTDSFAANSHYNRTMSSDGAMQGHSNQIVQPRGDTINDQPNQAVQLDDIAAKHRVNQTACFNNPFPFFVENASLSNKGKAKSQFSPPQDVPTEQHQFSDGAVLFQKQSPNNLKTGKAKNKQTEKMSTEKKMTTSTALSNDVERQDETHQDAAGNAYSGRHPSTYDPLHFSSMHADVFGSDSVIKQKKENEKNCVTPGTMQDDAHRQMNDSNYHHNRQPADGMYLAGAQGTYNPVQIKNINALKRNDKIAGDMQSLNYNSAYASMDYQKYAYTNIRNAYLDVNHATYENKNYKGRTGCMNSKTDRTMPVTYSKNNGHSGAVHEELGRPVVSTNYDAVSRMSVNSEIAAPYGTGANVQGTLGMTAYPNNSAQQPRRIQQNENVEPMGNMAYIHDGLNNQSFGTGFKNATGGGTTYQDNRTNNGYAGSSVYFGSSTGAAQQYVRKNADISQKSSAAAQTMSRNQVMFHQNVSYQRQGVYPQTLHHNNYTVSNSYQNQNRDVYPNGGGLPSRTAGLAERMFHMHGTYQNGQKMGVQHSENMPRGTNTTSPWNGYNGNRQVNRMSAAATPSVYNTAGQQANRTSTVVAPDVYNTAGQQANRTSTVVAPDVYDMINKQALGTSLHQSSRNKEAVRDPPFKNYPSTDVFHNNTHLNVTSGSTPRMSGNAGGMSMKQRDYLDRSTCNSVLQSTYYDAQLNNSRGTNGMNQYMNSVQAFGSEHFTSNADHMSGVRTDNAESGKNADRFVSPGGPERMANGMNSAGRFVSPGSFKRAANSTGQYTFVNKTYAAVNERDVNQAANQCTSIDGTKSGPPAAQQFIDNTGVLRIRNTNEQPPRNSLKTITDSILNGAFVNTRMRTNNTSTDLNTLNGSVSGTNERKGLAATKHMGNGSVERTGANHVSPTIERTQEEMIKRIRMERTIGEGSVLGNVEMMGYPKSQRVISGKESSSVEYIKRMSGNPFYPAGVNVSSRAGPYDRPINRYDNSFNPRVTEWPGNRNVNMNLCSLKELESGKILRNSSINQGRKNRLDEEDGDRVNGAANSAEHGSNADKSACSDADTNQRSDIDRSGKGEPDRVEVDTMVSNTRRDTNRNGAVCSTGRDATKNSSVNDTRGAAGRNSTGNGVSLSNVPIRNALRCGTQNNSVSIGNVPISSVPSAGNYYNGHNTYSGTGGHNGINANFYGNYQHNAAEKRSRPAGDSVSNDESVLDRYRQLGIAVEQPKECNVPSYDATEEMASKRVRVEVKELSTDDMIKKLIMDIKGVKGRSELTDIVEKLKVYFDDRKAEKEGIRLIRETGTDRDGGGVLSKLGDENVCKDSNGGVNSTGAKNGTSTGAKSINHEDNGGKDALSGKHSGQTGNDLRGGKISDGEVSSNEQGLHNSTEEDDASHGTGHINFCTLNRGEDKNKFEEFMYFLKEAQSVFIAYDEKIKQDLTYRKYKEISKLVTESNSEQEIEYFREVIDHLKQSVEKTLEEHGQTTDFSYACWINNSIAKFNKRLKKDHSFCIELGKSFSKVLNL</sequence>